<organism evidence="2 3">
    <name type="scientific">Rheinheimera muenzenbergensis</name>
    <dbReference type="NCBI Taxonomy" id="1193628"/>
    <lineage>
        <taxon>Bacteria</taxon>
        <taxon>Pseudomonadati</taxon>
        <taxon>Pseudomonadota</taxon>
        <taxon>Gammaproteobacteria</taxon>
        <taxon>Chromatiales</taxon>
        <taxon>Chromatiaceae</taxon>
        <taxon>Rheinheimera</taxon>
    </lineage>
</organism>
<feature type="domain" description="Trypsin-co-occurring" evidence="1">
    <location>
        <begin position="5"/>
        <end position="77"/>
    </location>
</feature>
<reference evidence="2 3" key="1">
    <citation type="journal article" date="2023" name="Ecotoxicol. Environ. Saf.">
        <title>Mercury remediation potential of mercury-resistant strain Rheinheimera metallidurans sp. nov. isolated from a municipal waste dumping site.</title>
        <authorList>
            <person name="Yadav V."/>
            <person name="Manjhi A."/>
            <person name="Vadakedath N."/>
        </authorList>
    </citation>
    <scope>NUCLEOTIDE SEQUENCE [LARGE SCALE GENOMIC DNA]</scope>
    <source>
        <strain evidence="2 3">E-49</strain>
    </source>
</reference>
<dbReference type="Proteomes" id="UP001375382">
    <property type="component" value="Unassembled WGS sequence"/>
</dbReference>
<dbReference type="RefSeq" id="WP_335736762.1">
    <property type="nucleotide sequence ID" value="NZ_JALAAR010000012.1"/>
</dbReference>
<evidence type="ECO:0000313" key="3">
    <source>
        <dbReference type="Proteomes" id="UP001375382"/>
    </source>
</evidence>
<comment type="caution">
    <text evidence="2">The sequence shown here is derived from an EMBL/GenBank/DDBJ whole genome shotgun (WGS) entry which is preliminary data.</text>
</comment>
<name>A0ABU8C8S2_9GAMM</name>
<proteinExistence type="predicted"/>
<dbReference type="InterPro" id="IPR045608">
    <property type="entry name" value="Trypco2"/>
</dbReference>
<sequence>MSNDIPLSEILQHISNELKSAHLSAEKTGGATMQFEECEIEFAVKAEKDASGGIKVWILNLSGGEKKTDANTIKVKFKKIEGIALQAPSINLNEAAPKIKRKKK</sequence>
<evidence type="ECO:0000259" key="1">
    <source>
        <dbReference type="Pfam" id="PF19631"/>
    </source>
</evidence>
<keyword evidence="3" id="KW-1185">Reference proteome</keyword>
<evidence type="ECO:0000313" key="2">
    <source>
        <dbReference type="EMBL" id="MEH8018355.1"/>
    </source>
</evidence>
<protein>
    <recommendedName>
        <fullName evidence="1">Trypsin-co-occurring domain-containing protein</fullName>
    </recommendedName>
</protein>
<dbReference type="Pfam" id="PF19631">
    <property type="entry name" value="Trypco2"/>
    <property type="match status" value="1"/>
</dbReference>
<gene>
    <name evidence="2" type="ORF">MN202_14025</name>
</gene>
<accession>A0ABU8C8S2</accession>
<dbReference type="EMBL" id="JALAAR010000012">
    <property type="protein sequence ID" value="MEH8018355.1"/>
    <property type="molecule type" value="Genomic_DNA"/>
</dbReference>